<evidence type="ECO:0000256" key="6">
    <source>
        <dbReference type="ARBA" id="ARBA00023136"/>
    </source>
</evidence>
<dbReference type="Pfam" id="PF03916">
    <property type="entry name" value="NrfD"/>
    <property type="match status" value="1"/>
</dbReference>
<comment type="similarity">
    <text evidence="2">Belongs to the NrfD family.</text>
</comment>
<feature type="transmembrane region" description="Helical" evidence="7">
    <location>
        <begin position="155"/>
        <end position="178"/>
    </location>
</feature>
<dbReference type="PANTHER" id="PTHR34856">
    <property type="entry name" value="PROTEIN NRFD"/>
    <property type="match status" value="1"/>
</dbReference>
<keyword evidence="4 7" id="KW-0812">Transmembrane</keyword>
<dbReference type="InterPro" id="IPR052049">
    <property type="entry name" value="Electron_transfer_protein"/>
</dbReference>
<feature type="transmembrane region" description="Helical" evidence="7">
    <location>
        <begin position="190"/>
        <end position="212"/>
    </location>
</feature>
<dbReference type="AlphaFoldDB" id="A0A323TFB8"/>
<organism evidence="8 9">
    <name type="scientific">Salipaludibacillus keqinensis</name>
    <dbReference type="NCBI Taxonomy" id="2045207"/>
    <lineage>
        <taxon>Bacteria</taxon>
        <taxon>Bacillati</taxon>
        <taxon>Bacillota</taxon>
        <taxon>Bacilli</taxon>
        <taxon>Bacillales</taxon>
        <taxon>Bacillaceae</taxon>
    </lineage>
</organism>
<evidence type="ECO:0000256" key="5">
    <source>
        <dbReference type="ARBA" id="ARBA00022989"/>
    </source>
</evidence>
<dbReference type="Proteomes" id="UP000248214">
    <property type="component" value="Unassembled WGS sequence"/>
</dbReference>
<dbReference type="GO" id="GO:0005886">
    <property type="term" value="C:plasma membrane"/>
    <property type="evidence" value="ECO:0007669"/>
    <property type="project" value="UniProtKB-SubCell"/>
</dbReference>
<gene>
    <name evidence="8" type="ORF">CR194_16175</name>
</gene>
<evidence type="ECO:0000256" key="1">
    <source>
        <dbReference type="ARBA" id="ARBA00004651"/>
    </source>
</evidence>
<feature type="transmembrane region" description="Helical" evidence="7">
    <location>
        <begin position="122"/>
        <end position="143"/>
    </location>
</feature>
<keyword evidence="6 7" id="KW-0472">Membrane</keyword>
<dbReference type="EMBL" id="PDOD01000004">
    <property type="protein sequence ID" value="PYZ92367.1"/>
    <property type="molecule type" value="Genomic_DNA"/>
</dbReference>
<feature type="transmembrane region" description="Helical" evidence="7">
    <location>
        <begin position="297"/>
        <end position="318"/>
    </location>
</feature>
<feature type="transmembrane region" description="Helical" evidence="7">
    <location>
        <begin position="85"/>
        <end position="102"/>
    </location>
</feature>
<reference evidence="8 9" key="1">
    <citation type="submission" date="2017-10" db="EMBL/GenBank/DDBJ databases">
        <title>Bacillus sp. nov., a halophilic bacterium isolated from a Keqin Lake.</title>
        <authorList>
            <person name="Wang H."/>
        </authorList>
    </citation>
    <scope>NUCLEOTIDE SEQUENCE [LARGE SCALE GENOMIC DNA]</scope>
    <source>
        <strain evidence="8 9">KQ-12</strain>
    </source>
</reference>
<dbReference type="PANTHER" id="PTHR34856:SF2">
    <property type="entry name" value="PROTEIN NRFD"/>
    <property type="match status" value="1"/>
</dbReference>
<dbReference type="Gene3D" id="1.20.1630.10">
    <property type="entry name" value="Formate dehydrogenase/DMSO reductase domain"/>
    <property type="match status" value="1"/>
</dbReference>
<evidence type="ECO:0008006" key="10">
    <source>
        <dbReference type="Google" id="ProtNLM"/>
    </source>
</evidence>
<feature type="transmembrane region" description="Helical" evidence="7">
    <location>
        <begin position="270"/>
        <end position="290"/>
    </location>
</feature>
<evidence type="ECO:0000256" key="3">
    <source>
        <dbReference type="ARBA" id="ARBA00022475"/>
    </source>
</evidence>
<sequence>MAMKWQGKSLVGLAILLIIIAAGLFGMGNTLIQGQVLFGSTELIPWNLLIVAYVFLALMASGMCMIASASHVLGFKQFDFLGKRAIFLALAVLIPGLLVLSMDLGRLDRALNFITSPNLQAPMWWMGATYGVYVVLLLVEFIAMHTKNEKIMHYASYFTLAGAVAATSILGGIFAIVVQRPLWYGGATSVFFVLSAVITGIACLTIFTYFTFKFSSEKLPLKVDNAIKGLSKLMAILLAVALGFNAWRLITMFYTATPDFALIFNGEYAVLYWGGALALGLIIPLLMIMFKRSSGMAVVASILVLSGMFFDKYVTVIGGQLVQPYGEVTSYSSTITEWLIFVGAIAGTIVIYSVGVKLLKLDESTHMEAEQDKKKKLRPSAV</sequence>
<evidence type="ECO:0000256" key="7">
    <source>
        <dbReference type="SAM" id="Phobius"/>
    </source>
</evidence>
<dbReference type="OrthoDB" id="9772767at2"/>
<dbReference type="InterPro" id="IPR005614">
    <property type="entry name" value="NrfD-like"/>
</dbReference>
<name>A0A323TFB8_9BACI</name>
<accession>A0A323TFB8</accession>
<evidence type="ECO:0000313" key="8">
    <source>
        <dbReference type="EMBL" id="PYZ92367.1"/>
    </source>
</evidence>
<protein>
    <recommendedName>
        <fullName evidence="10">Polysulfide reductase</fullName>
    </recommendedName>
</protein>
<evidence type="ECO:0000313" key="9">
    <source>
        <dbReference type="Proteomes" id="UP000248214"/>
    </source>
</evidence>
<keyword evidence="3" id="KW-1003">Cell membrane</keyword>
<comment type="caution">
    <text evidence="8">The sequence shown here is derived from an EMBL/GenBank/DDBJ whole genome shotgun (WGS) entry which is preliminary data.</text>
</comment>
<keyword evidence="9" id="KW-1185">Reference proteome</keyword>
<proteinExistence type="inferred from homology"/>
<keyword evidence="5 7" id="KW-1133">Transmembrane helix</keyword>
<evidence type="ECO:0000256" key="4">
    <source>
        <dbReference type="ARBA" id="ARBA00022692"/>
    </source>
</evidence>
<feature type="transmembrane region" description="Helical" evidence="7">
    <location>
        <begin position="338"/>
        <end position="359"/>
    </location>
</feature>
<feature type="transmembrane region" description="Helical" evidence="7">
    <location>
        <begin position="233"/>
        <end position="250"/>
    </location>
</feature>
<comment type="subcellular location">
    <subcellularLocation>
        <location evidence="1">Cell membrane</location>
        <topology evidence="1">Multi-pass membrane protein</topology>
    </subcellularLocation>
</comment>
<dbReference type="RefSeq" id="WP_110610950.1">
    <property type="nucleotide sequence ID" value="NZ_PDOD01000004.1"/>
</dbReference>
<evidence type="ECO:0000256" key="2">
    <source>
        <dbReference type="ARBA" id="ARBA00008929"/>
    </source>
</evidence>
<feature type="transmembrane region" description="Helical" evidence="7">
    <location>
        <begin position="50"/>
        <end position="73"/>
    </location>
</feature>